<dbReference type="CDD" id="cd03695">
    <property type="entry name" value="CysN_NodQ_II"/>
    <property type="match status" value="1"/>
</dbReference>
<dbReference type="Proteomes" id="UP000272400">
    <property type="component" value="Unassembled WGS sequence"/>
</dbReference>
<feature type="domain" description="Tr-type G" evidence="7">
    <location>
        <begin position="10"/>
        <end position="223"/>
    </location>
</feature>
<dbReference type="Gene3D" id="2.40.30.10">
    <property type="entry name" value="Translation factors"/>
    <property type="match status" value="2"/>
</dbReference>
<dbReference type="EMBL" id="RJKE01000001">
    <property type="protein sequence ID" value="ROO82723.1"/>
    <property type="molecule type" value="Genomic_DNA"/>
</dbReference>
<dbReference type="GO" id="GO:0005524">
    <property type="term" value="F:ATP binding"/>
    <property type="evidence" value="ECO:0007669"/>
    <property type="project" value="UniProtKB-KW"/>
</dbReference>
<proteinExistence type="predicted"/>
<dbReference type="SUPFAM" id="SSF50447">
    <property type="entry name" value="Translation proteins"/>
    <property type="match status" value="1"/>
</dbReference>
<dbReference type="InterPro" id="IPR027417">
    <property type="entry name" value="P-loop_NTPase"/>
</dbReference>
<dbReference type="InterPro" id="IPR000795">
    <property type="entry name" value="T_Tr_GTP-bd_dom"/>
</dbReference>
<dbReference type="GO" id="GO:0005525">
    <property type="term" value="F:GTP binding"/>
    <property type="evidence" value="ECO:0007669"/>
    <property type="project" value="UniProtKB-KW"/>
</dbReference>
<evidence type="ECO:0000313" key="9">
    <source>
        <dbReference type="Proteomes" id="UP000272400"/>
    </source>
</evidence>
<evidence type="ECO:0000259" key="7">
    <source>
        <dbReference type="PROSITE" id="PS51722"/>
    </source>
</evidence>
<name>A0A3N1CN60_9ACTN</name>
<comment type="caution">
    <text evidence="8">The sequence shown here is derived from an EMBL/GenBank/DDBJ whole genome shotgun (WGS) entry which is preliminary data.</text>
</comment>
<dbReference type="InterPro" id="IPR009001">
    <property type="entry name" value="Transl_elong_EF1A/Init_IF2_C"/>
</dbReference>
<gene>
    <name evidence="8" type="ORF">EDD29_0206</name>
</gene>
<dbReference type="InterPro" id="IPR005225">
    <property type="entry name" value="Small_GTP-bd"/>
</dbReference>
<evidence type="ECO:0000256" key="6">
    <source>
        <dbReference type="ARBA" id="ARBA00023134"/>
    </source>
</evidence>
<dbReference type="SUPFAM" id="SSF52540">
    <property type="entry name" value="P-loop containing nucleoside triphosphate hydrolases"/>
    <property type="match status" value="1"/>
</dbReference>
<keyword evidence="6" id="KW-0342">GTP-binding</keyword>
<keyword evidence="9" id="KW-1185">Reference proteome</keyword>
<evidence type="ECO:0000313" key="8">
    <source>
        <dbReference type="EMBL" id="ROO82723.1"/>
    </source>
</evidence>
<sequence length="427" mass="47446">MSAAPTSPRMDILRFATAGSVDDGKSTLIGRLLYDSKSIFEDQLEAVEKTSADRGEEYTNLALLTDGLRAEREQGITIDVAYRYFATPRRKFIIADTPGHTQYTRNMVTGASTADLAIILVDARKGILEQSRRHAFLTTLLRVPHLVVAVNKMDLVDYSKDVFEAIKDEFTEFASKLQIGDLTFIPISALNGDNVVERSVNTPWYDGSSLLHHLEHVHIASDRNLVDVRFPVQYVIRPYKSTDPALHDYRGYAGQVAGGVLKPGDEVMHLPSGLTTTITQIEGPNGAVSEAYAPMSVTLRLADEIDISRGDMICRPNNQPKAVQDIDAMVCWMNDTRTLTPRSKLVLKHTTRTARAMVKDLHYQLDVNTLHRNEDATELKLNEIGRITLRVTQPLFVDDYGRNRLTGGFILIDEATNSTVAAGMITV</sequence>
<dbReference type="NCBIfam" id="TIGR02034">
    <property type="entry name" value="CysN"/>
    <property type="match status" value="1"/>
</dbReference>
<dbReference type="Pfam" id="PF22594">
    <property type="entry name" value="GTP-eEF1A_C"/>
    <property type="match status" value="1"/>
</dbReference>
<dbReference type="NCBIfam" id="TIGR00231">
    <property type="entry name" value="small_GTP"/>
    <property type="match status" value="1"/>
</dbReference>
<keyword evidence="5" id="KW-0067">ATP-binding</keyword>
<reference evidence="8 9" key="1">
    <citation type="submission" date="2018-11" db="EMBL/GenBank/DDBJ databases">
        <title>Sequencing the genomes of 1000 actinobacteria strains.</title>
        <authorList>
            <person name="Klenk H.-P."/>
        </authorList>
    </citation>
    <scope>NUCLEOTIDE SEQUENCE [LARGE SCALE GENOMIC DNA]</scope>
    <source>
        <strain evidence="8 9">DSM 44254</strain>
    </source>
</reference>
<organism evidence="8 9">
    <name type="scientific">Actinocorallia herbida</name>
    <dbReference type="NCBI Taxonomy" id="58109"/>
    <lineage>
        <taxon>Bacteria</taxon>
        <taxon>Bacillati</taxon>
        <taxon>Actinomycetota</taxon>
        <taxon>Actinomycetes</taxon>
        <taxon>Streptosporangiales</taxon>
        <taxon>Thermomonosporaceae</taxon>
        <taxon>Actinocorallia</taxon>
    </lineage>
</organism>
<accession>A0A3N1CN60</accession>
<dbReference type="InterPro" id="IPR054696">
    <property type="entry name" value="GTP-eEF1A_C"/>
</dbReference>
<dbReference type="CDD" id="cd04095">
    <property type="entry name" value="CysN_NoDQ_III"/>
    <property type="match status" value="1"/>
</dbReference>
<dbReference type="FunFam" id="3.40.50.300:FF:000119">
    <property type="entry name" value="Sulfate adenylyltransferase subunit 1"/>
    <property type="match status" value="1"/>
</dbReference>
<dbReference type="InterPro" id="IPR041757">
    <property type="entry name" value="CysN_GTP-bd"/>
</dbReference>
<evidence type="ECO:0000256" key="2">
    <source>
        <dbReference type="ARBA" id="ARBA00022679"/>
    </source>
</evidence>
<dbReference type="Pfam" id="PF00009">
    <property type="entry name" value="GTP_EFTU"/>
    <property type="match status" value="1"/>
</dbReference>
<keyword evidence="3 8" id="KW-0548">Nucleotidyltransferase</keyword>
<keyword evidence="4" id="KW-0547">Nucleotide-binding</keyword>
<dbReference type="GO" id="GO:0006790">
    <property type="term" value="P:sulfur compound metabolic process"/>
    <property type="evidence" value="ECO:0007669"/>
    <property type="project" value="InterPro"/>
</dbReference>
<dbReference type="PRINTS" id="PR00315">
    <property type="entry name" value="ELONGATNFCT"/>
</dbReference>
<dbReference type="PROSITE" id="PS51722">
    <property type="entry name" value="G_TR_2"/>
    <property type="match status" value="1"/>
</dbReference>
<evidence type="ECO:0000256" key="3">
    <source>
        <dbReference type="ARBA" id="ARBA00022695"/>
    </source>
</evidence>
<dbReference type="SUPFAM" id="SSF50465">
    <property type="entry name" value="EF-Tu/eEF-1alpha/eIF2-gamma C-terminal domain"/>
    <property type="match status" value="1"/>
</dbReference>
<dbReference type="InterPro" id="IPR044139">
    <property type="entry name" value="CysN_NoDQ_III"/>
</dbReference>
<evidence type="ECO:0000256" key="4">
    <source>
        <dbReference type="ARBA" id="ARBA00022741"/>
    </source>
</evidence>
<dbReference type="InterPro" id="IPR050100">
    <property type="entry name" value="TRAFAC_GTPase_members"/>
</dbReference>
<dbReference type="Gene3D" id="3.40.50.300">
    <property type="entry name" value="P-loop containing nucleotide triphosphate hydrolases"/>
    <property type="match status" value="1"/>
</dbReference>
<dbReference type="CDD" id="cd04166">
    <property type="entry name" value="CysN_ATPS"/>
    <property type="match status" value="1"/>
</dbReference>
<dbReference type="InterPro" id="IPR044138">
    <property type="entry name" value="CysN_II"/>
</dbReference>
<dbReference type="InterPro" id="IPR011779">
    <property type="entry name" value="SO4_adenylTrfase_lsu"/>
</dbReference>
<dbReference type="InterPro" id="IPR031157">
    <property type="entry name" value="G_TR_CS"/>
</dbReference>
<dbReference type="GO" id="GO:0003924">
    <property type="term" value="F:GTPase activity"/>
    <property type="evidence" value="ECO:0007669"/>
    <property type="project" value="InterPro"/>
</dbReference>
<evidence type="ECO:0000256" key="1">
    <source>
        <dbReference type="ARBA" id="ARBA00012391"/>
    </source>
</evidence>
<dbReference type="AlphaFoldDB" id="A0A3N1CN60"/>
<dbReference type="PANTHER" id="PTHR23115">
    <property type="entry name" value="TRANSLATION FACTOR"/>
    <property type="match status" value="1"/>
</dbReference>
<evidence type="ECO:0000256" key="5">
    <source>
        <dbReference type="ARBA" id="ARBA00022840"/>
    </source>
</evidence>
<keyword evidence="2 8" id="KW-0808">Transferase</keyword>
<dbReference type="EC" id="2.7.7.4" evidence="1"/>
<protein>
    <recommendedName>
        <fullName evidence="1">sulfate adenylyltransferase</fullName>
        <ecNumber evidence="1">2.7.7.4</ecNumber>
    </recommendedName>
</protein>
<dbReference type="InterPro" id="IPR009000">
    <property type="entry name" value="Transl_B-barrel_sf"/>
</dbReference>
<dbReference type="GO" id="GO:0004781">
    <property type="term" value="F:sulfate adenylyltransferase (ATP) activity"/>
    <property type="evidence" value="ECO:0007669"/>
    <property type="project" value="UniProtKB-EC"/>
</dbReference>
<dbReference type="PROSITE" id="PS00301">
    <property type="entry name" value="G_TR_1"/>
    <property type="match status" value="1"/>
</dbReference>